<evidence type="ECO:0000313" key="10">
    <source>
        <dbReference type="Proteomes" id="UP000232453"/>
    </source>
</evidence>
<dbReference type="GO" id="GO:0005886">
    <property type="term" value="C:plasma membrane"/>
    <property type="evidence" value="ECO:0007669"/>
    <property type="project" value="UniProtKB-SubCell"/>
</dbReference>
<keyword evidence="4 8" id="KW-0812">Transmembrane</keyword>
<evidence type="ECO:0000256" key="8">
    <source>
        <dbReference type="SAM" id="Phobius"/>
    </source>
</evidence>
<comment type="caution">
    <text evidence="9">The sequence shown here is derived from an EMBL/GenBank/DDBJ whole genome shotgun (WGS) entry which is preliminary data.</text>
</comment>
<comment type="subcellular location">
    <subcellularLocation>
        <location evidence="1">Cell membrane</location>
        <topology evidence="1">Multi-pass membrane protein</topology>
    </subcellularLocation>
</comment>
<dbReference type="CDD" id="cd01127">
    <property type="entry name" value="TrwB_TraG_TraD_VirD4"/>
    <property type="match status" value="1"/>
</dbReference>
<gene>
    <name evidence="9" type="ORF">ATL51_1868</name>
</gene>
<feature type="region of interest" description="Disordered" evidence="7">
    <location>
        <begin position="609"/>
        <end position="646"/>
    </location>
</feature>
<keyword evidence="5 8" id="KW-1133">Transmembrane helix</keyword>
<accession>A0AA44UMM8</accession>
<dbReference type="AlphaFoldDB" id="A0AA44UMM8"/>
<evidence type="ECO:0000256" key="7">
    <source>
        <dbReference type="SAM" id="MobiDB-lite"/>
    </source>
</evidence>
<evidence type="ECO:0000313" key="9">
    <source>
        <dbReference type="EMBL" id="PKB30209.1"/>
    </source>
</evidence>
<keyword evidence="3" id="KW-1003">Cell membrane</keyword>
<evidence type="ECO:0000256" key="3">
    <source>
        <dbReference type="ARBA" id="ARBA00022475"/>
    </source>
</evidence>
<dbReference type="Gene3D" id="3.40.50.300">
    <property type="entry name" value="P-loop containing nucleotide triphosphate hydrolases"/>
    <property type="match status" value="1"/>
</dbReference>
<protein>
    <submittedName>
        <fullName evidence="9">Type IV secretory system conjugative DNA transfer VirD4/TraG family protein</fullName>
    </submittedName>
</protein>
<evidence type="ECO:0000256" key="2">
    <source>
        <dbReference type="ARBA" id="ARBA00008806"/>
    </source>
</evidence>
<dbReference type="InterPro" id="IPR051539">
    <property type="entry name" value="T4SS-coupling_protein"/>
</dbReference>
<evidence type="ECO:0000256" key="4">
    <source>
        <dbReference type="ARBA" id="ARBA00022692"/>
    </source>
</evidence>
<feature type="transmembrane region" description="Helical" evidence="8">
    <location>
        <begin position="39"/>
        <end position="66"/>
    </location>
</feature>
<feature type="compositionally biased region" description="Gly residues" evidence="7">
    <location>
        <begin position="631"/>
        <end position="640"/>
    </location>
</feature>
<name>A0AA44UMM8_PSEA5</name>
<keyword evidence="6 8" id="KW-0472">Membrane</keyword>
<dbReference type="PANTHER" id="PTHR37937">
    <property type="entry name" value="CONJUGATIVE TRANSFER: DNA TRANSPORT"/>
    <property type="match status" value="1"/>
</dbReference>
<dbReference type="SUPFAM" id="SSF52540">
    <property type="entry name" value="P-loop containing nucleoside triphosphate hydrolases"/>
    <property type="match status" value="1"/>
</dbReference>
<evidence type="ECO:0000256" key="5">
    <source>
        <dbReference type="ARBA" id="ARBA00022989"/>
    </source>
</evidence>
<evidence type="ECO:0000256" key="1">
    <source>
        <dbReference type="ARBA" id="ARBA00004651"/>
    </source>
</evidence>
<organism evidence="9 10">
    <name type="scientific">Pseudonocardia alni</name>
    <name type="common">Amycolata alni</name>
    <dbReference type="NCBI Taxonomy" id="33907"/>
    <lineage>
        <taxon>Bacteria</taxon>
        <taxon>Bacillati</taxon>
        <taxon>Actinomycetota</taxon>
        <taxon>Actinomycetes</taxon>
        <taxon>Pseudonocardiales</taxon>
        <taxon>Pseudonocardiaceae</taxon>
        <taxon>Pseudonocardia</taxon>
    </lineage>
</organism>
<evidence type="ECO:0000256" key="6">
    <source>
        <dbReference type="ARBA" id="ARBA00023136"/>
    </source>
</evidence>
<dbReference type="InterPro" id="IPR003688">
    <property type="entry name" value="TraG/VirD4"/>
</dbReference>
<dbReference type="Pfam" id="PF02534">
    <property type="entry name" value="T4SS-DNA_transf"/>
    <property type="match status" value="1"/>
</dbReference>
<dbReference type="InterPro" id="IPR027417">
    <property type="entry name" value="P-loop_NTPase"/>
</dbReference>
<sequence>MEILVSSTALVLAMFAAGALLAWARGARALAAGLALVALLPAATIVTALSWPALVAVVGLAGVIVWHRWSRSSATVSRWAARSRRKVGVASSLDIVRHAGTLAVRRRTGTVRPSLAGLPRWQRARLATSEAAVELCRTGVLRVWALVEDVVIVVGGPRTGKTGWLAGRVLDAPGAALVTSTRTDLLDLCAPLRRQTRGEVFVFNPAGLGGRASTITFDPLTGCTDPVSATERATDMLAAVASGSGGDREFWDGQARRVLAALLHAAALGHKLMADVLGWVADPDTAGREVPALLRRSGVTAFEQDVMQFLTTNERTRSSITSSVMPALGWLTHPAAAAAAEPGDGFDVARLLDDRATVFLLGAEEAQTAPLVCALTGHIAREARRLAAGQPKGRLDPPLGLFLDEAALISPVPLESWTADMGGRGVTILCAFQSRAQLLARWGEHKAATILNNTAAVMIFGGTRDKADLEFWSTLAGERDERVTTTDDHGRVASRSVRKVPVLAPAQIANLPAGRVVVIRRGIAPVIGRAQMAWRRRDVRRRARVLARIQAENRWHRRGEAARVWADGQLERLLVLLAARWPDRYSEAAERVRSSNRMFAELRAIRRGTEADQAVEETAPHEPGPDCEGGRPAGPAGGASDGRWTR</sequence>
<dbReference type="PANTHER" id="PTHR37937:SF1">
    <property type="entry name" value="CONJUGATIVE TRANSFER: DNA TRANSPORT"/>
    <property type="match status" value="1"/>
</dbReference>
<dbReference type="Proteomes" id="UP000232453">
    <property type="component" value="Unassembled WGS sequence"/>
</dbReference>
<dbReference type="EMBL" id="PHUJ01000003">
    <property type="protein sequence ID" value="PKB30209.1"/>
    <property type="molecule type" value="Genomic_DNA"/>
</dbReference>
<reference evidence="9 10" key="1">
    <citation type="submission" date="2017-11" db="EMBL/GenBank/DDBJ databases">
        <title>Sequencing the genomes of 1000 actinobacteria strains.</title>
        <authorList>
            <person name="Klenk H.-P."/>
        </authorList>
    </citation>
    <scope>NUCLEOTIDE SEQUENCE [LARGE SCALE GENOMIC DNA]</scope>
    <source>
        <strain evidence="9 10">DSM 44104</strain>
    </source>
</reference>
<comment type="similarity">
    <text evidence="2">Belongs to the VirD4/TraG family.</text>
</comment>
<proteinExistence type="inferred from homology"/>